<keyword evidence="3" id="KW-1185">Reference proteome</keyword>
<proteinExistence type="predicted"/>
<protein>
    <recommendedName>
        <fullName evidence="1">DUF3669 domain-containing protein</fullName>
    </recommendedName>
</protein>
<feature type="domain" description="DUF3669" evidence="1">
    <location>
        <begin position="207"/>
        <end position="270"/>
    </location>
</feature>
<dbReference type="InterPro" id="IPR022137">
    <property type="entry name" value="Znf_prot_DUF3669"/>
</dbReference>
<dbReference type="Proteomes" id="UP000800235">
    <property type="component" value="Unassembled WGS sequence"/>
</dbReference>
<name>A0A9P4TYV8_9PEZI</name>
<sequence>MDTTKPNFRRIGRGFCGSVWAVDRVGNSCAMKRGDGGPGRSVRKDYDFHLRALASLASIHQLSPSDYEEHSSSSQPTPHIQIPHCHSLIPSEDKDWWNRRLQRFPKTHSPCDILITERIQPLSQPVRQLFIDKFCSKATTRPNPRFSLRNYPLHIDQMEEIGGLDTRAYARTMGEALATMHWSANIDANDVEFANTFSLTTLGEHSIWMLDFDCCNTMTMDEAGVEQAVAAFFRNDPFYPRPGSDYPHDKILWDEFRTQYLETSAILLANYNSLQRLPDFSEGEMEETKAML</sequence>
<comment type="caution">
    <text evidence="2">The sequence shown here is derived from an EMBL/GenBank/DDBJ whole genome shotgun (WGS) entry which is preliminary data.</text>
</comment>
<dbReference type="EMBL" id="MU007040">
    <property type="protein sequence ID" value="KAF2430267.1"/>
    <property type="molecule type" value="Genomic_DNA"/>
</dbReference>
<accession>A0A9P4TYV8</accession>
<gene>
    <name evidence="2" type="ORF">EJ08DRAFT_670603</name>
</gene>
<reference evidence="2" key="1">
    <citation type="journal article" date="2020" name="Stud. Mycol.">
        <title>101 Dothideomycetes genomes: a test case for predicting lifestyles and emergence of pathogens.</title>
        <authorList>
            <person name="Haridas S."/>
            <person name="Albert R."/>
            <person name="Binder M."/>
            <person name="Bloem J."/>
            <person name="Labutti K."/>
            <person name="Salamov A."/>
            <person name="Andreopoulos B."/>
            <person name="Baker S."/>
            <person name="Barry K."/>
            <person name="Bills G."/>
            <person name="Bluhm B."/>
            <person name="Cannon C."/>
            <person name="Castanera R."/>
            <person name="Culley D."/>
            <person name="Daum C."/>
            <person name="Ezra D."/>
            <person name="Gonzalez J."/>
            <person name="Henrissat B."/>
            <person name="Kuo A."/>
            <person name="Liang C."/>
            <person name="Lipzen A."/>
            <person name="Lutzoni F."/>
            <person name="Magnuson J."/>
            <person name="Mondo S."/>
            <person name="Nolan M."/>
            <person name="Ohm R."/>
            <person name="Pangilinan J."/>
            <person name="Park H.-J."/>
            <person name="Ramirez L."/>
            <person name="Alfaro M."/>
            <person name="Sun H."/>
            <person name="Tritt A."/>
            <person name="Yoshinaga Y."/>
            <person name="Zwiers L.-H."/>
            <person name="Turgeon B."/>
            <person name="Goodwin S."/>
            <person name="Spatafora J."/>
            <person name="Crous P."/>
            <person name="Grigoriev I."/>
        </authorList>
    </citation>
    <scope>NUCLEOTIDE SEQUENCE</scope>
    <source>
        <strain evidence="2">CBS 130266</strain>
    </source>
</reference>
<dbReference type="Pfam" id="PF12417">
    <property type="entry name" value="DUF3669"/>
    <property type="match status" value="1"/>
</dbReference>
<dbReference type="PANTHER" id="PTHR40780:SF3">
    <property type="entry name" value="DUF3669 DOMAIN-CONTAINING PROTEIN"/>
    <property type="match status" value="1"/>
</dbReference>
<evidence type="ECO:0000313" key="2">
    <source>
        <dbReference type="EMBL" id="KAF2430267.1"/>
    </source>
</evidence>
<dbReference type="OrthoDB" id="2993351at2759"/>
<evidence type="ECO:0000313" key="3">
    <source>
        <dbReference type="Proteomes" id="UP000800235"/>
    </source>
</evidence>
<dbReference type="PANTHER" id="PTHR40780">
    <property type="entry name" value="DUF3669 DOMAIN-CONTAINING PROTEIN"/>
    <property type="match status" value="1"/>
</dbReference>
<organism evidence="2 3">
    <name type="scientific">Tothia fuscella</name>
    <dbReference type="NCBI Taxonomy" id="1048955"/>
    <lineage>
        <taxon>Eukaryota</taxon>
        <taxon>Fungi</taxon>
        <taxon>Dikarya</taxon>
        <taxon>Ascomycota</taxon>
        <taxon>Pezizomycotina</taxon>
        <taxon>Dothideomycetes</taxon>
        <taxon>Pleosporomycetidae</taxon>
        <taxon>Venturiales</taxon>
        <taxon>Cylindrosympodiaceae</taxon>
        <taxon>Tothia</taxon>
    </lineage>
</organism>
<dbReference type="AlphaFoldDB" id="A0A9P4TYV8"/>
<evidence type="ECO:0000259" key="1">
    <source>
        <dbReference type="Pfam" id="PF12417"/>
    </source>
</evidence>